<gene>
    <name evidence="7" type="ORF">GCM10023147_41920</name>
</gene>
<proteinExistence type="predicted"/>
<evidence type="ECO:0008006" key="9">
    <source>
        <dbReference type="Google" id="ProtNLM"/>
    </source>
</evidence>
<comment type="caution">
    <text evidence="7">The sequence shown here is derived from an EMBL/GenBank/DDBJ whole genome shotgun (WGS) entry which is preliminary data.</text>
</comment>
<dbReference type="SUPFAM" id="SSF103473">
    <property type="entry name" value="MFS general substrate transporter"/>
    <property type="match status" value="1"/>
</dbReference>
<evidence type="ECO:0000256" key="5">
    <source>
        <dbReference type="ARBA" id="ARBA00023136"/>
    </source>
</evidence>
<dbReference type="InterPro" id="IPR050189">
    <property type="entry name" value="MFS_Efflux_Transporters"/>
</dbReference>
<keyword evidence="5 6" id="KW-0472">Membrane</keyword>
<keyword evidence="8" id="KW-1185">Reference proteome</keyword>
<name>A0ABP8K7M6_9ACTN</name>
<keyword evidence="2" id="KW-1003">Cell membrane</keyword>
<evidence type="ECO:0000256" key="3">
    <source>
        <dbReference type="ARBA" id="ARBA00022692"/>
    </source>
</evidence>
<feature type="transmembrane region" description="Helical" evidence="6">
    <location>
        <begin position="90"/>
        <end position="112"/>
    </location>
</feature>
<keyword evidence="4 6" id="KW-1133">Transmembrane helix</keyword>
<dbReference type="PANTHER" id="PTHR43124:SF3">
    <property type="entry name" value="CHLORAMPHENICOL EFFLUX PUMP RV0191"/>
    <property type="match status" value="1"/>
</dbReference>
<keyword evidence="3 6" id="KW-0812">Transmembrane</keyword>
<dbReference type="Proteomes" id="UP001500635">
    <property type="component" value="Unassembled WGS sequence"/>
</dbReference>
<protein>
    <recommendedName>
        <fullName evidence="9">Major facilitator superfamily (MFS) profile domain-containing protein</fullName>
    </recommendedName>
</protein>
<evidence type="ECO:0000313" key="8">
    <source>
        <dbReference type="Proteomes" id="UP001500635"/>
    </source>
</evidence>
<dbReference type="PANTHER" id="PTHR43124">
    <property type="entry name" value="PURINE EFFLUX PUMP PBUE"/>
    <property type="match status" value="1"/>
</dbReference>
<evidence type="ECO:0000256" key="2">
    <source>
        <dbReference type="ARBA" id="ARBA00022475"/>
    </source>
</evidence>
<dbReference type="InterPro" id="IPR036259">
    <property type="entry name" value="MFS_trans_sf"/>
</dbReference>
<accession>A0ABP8K7M6</accession>
<dbReference type="Gene3D" id="1.20.1250.20">
    <property type="entry name" value="MFS general substrate transporter like domains"/>
    <property type="match status" value="1"/>
</dbReference>
<reference evidence="8" key="1">
    <citation type="journal article" date="2019" name="Int. J. Syst. Evol. Microbiol.">
        <title>The Global Catalogue of Microorganisms (GCM) 10K type strain sequencing project: providing services to taxonomists for standard genome sequencing and annotation.</title>
        <authorList>
            <consortium name="The Broad Institute Genomics Platform"/>
            <consortium name="The Broad Institute Genome Sequencing Center for Infectious Disease"/>
            <person name="Wu L."/>
            <person name="Ma J."/>
        </authorList>
    </citation>
    <scope>NUCLEOTIDE SEQUENCE [LARGE SCALE GENOMIC DNA]</scope>
    <source>
        <strain evidence="8">JCM 17688</strain>
    </source>
</reference>
<sequence>MLGIGFAGLFLALLLLSLLAHRAVATVVLVIAVGLVGSYTNPALNSRFLAIAPKAPTLSVSGNISAFNVGITLGPWIGGLVLADGHGYPAVPAVGAAVATLALGLWGWDLVLQARQRSREQQGELIAARG</sequence>
<organism evidence="7 8">
    <name type="scientific">Tsukamurella soli</name>
    <dbReference type="NCBI Taxonomy" id="644556"/>
    <lineage>
        <taxon>Bacteria</taxon>
        <taxon>Bacillati</taxon>
        <taxon>Actinomycetota</taxon>
        <taxon>Actinomycetes</taxon>
        <taxon>Mycobacteriales</taxon>
        <taxon>Tsukamurellaceae</taxon>
        <taxon>Tsukamurella</taxon>
    </lineage>
</organism>
<evidence type="ECO:0000256" key="6">
    <source>
        <dbReference type="SAM" id="Phobius"/>
    </source>
</evidence>
<evidence type="ECO:0000313" key="7">
    <source>
        <dbReference type="EMBL" id="GAA4401876.1"/>
    </source>
</evidence>
<evidence type="ECO:0000256" key="1">
    <source>
        <dbReference type="ARBA" id="ARBA00004651"/>
    </source>
</evidence>
<evidence type="ECO:0000256" key="4">
    <source>
        <dbReference type="ARBA" id="ARBA00022989"/>
    </source>
</evidence>
<dbReference type="EMBL" id="BAABFR010000092">
    <property type="protein sequence ID" value="GAA4401876.1"/>
    <property type="molecule type" value="Genomic_DNA"/>
</dbReference>
<comment type="subcellular location">
    <subcellularLocation>
        <location evidence="1">Cell membrane</location>
        <topology evidence="1">Multi-pass membrane protein</topology>
    </subcellularLocation>
</comment>